<organism evidence="2 3">
    <name type="scientific">Dorea formicigenerans</name>
    <dbReference type="NCBI Taxonomy" id="39486"/>
    <lineage>
        <taxon>Bacteria</taxon>
        <taxon>Bacillati</taxon>
        <taxon>Bacillota</taxon>
        <taxon>Clostridia</taxon>
        <taxon>Lachnospirales</taxon>
        <taxon>Lachnospiraceae</taxon>
        <taxon>Dorea</taxon>
    </lineage>
</organism>
<name>A0A395XJN7_9FIRM</name>
<sequence length="327" mass="37581">MVEKIRYFLKLYNVHFFLLLGIGLYIISTPLSDLLCHLQHLPEQSLFHSIYNIVIPIGLLALWSLLFLTTIRDKTYFHKTGRKYAYDSSHYKRSYSELVTYFQDADPLKMNVADLPTMKWQESGGLVLGKLGNKLISFEPSTGNGIVSMVWGAPGDGKTTSNIITSGRTFGMEKISDGKWIQRGACMILDLKGDIYEANKNYRKIKRFSIIHWKESAHYDPLHNARKMSVNDRAIFLENLAFTIIPSEESADSKYFIDGARDLFTGIAVYLLNQNETISFPEIIRQIVTGNYSKWVIEIMQSTDISAQSYTNHFYGENEKKRLWLLQ</sequence>
<dbReference type="EMBL" id="QSAJ01000063">
    <property type="protein sequence ID" value="RGW47729.1"/>
    <property type="molecule type" value="Genomic_DNA"/>
</dbReference>
<comment type="caution">
    <text evidence="2">The sequence shown here is derived from an EMBL/GenBank/DDBJ whole genome shotgun (WGS) entry which is preliminary data.</text>
</comment>
<accession>A0A395XJN7</accession>
<feature type="transmembrane region" description="Helical" evidence="1">
    <location>
        <begin position="47"/>
        <end position="69"/>
    </location>
</feature>
<dbReference type="AlphaFoldDB" id="A0A395XJN7"/>
<proteinExistence type="predicted"/>
<evidence type="ECO:0000313" key="3">
    <source>
        <dbReference type="Proteomes" id="UP000266376"/>
    </source>
</evidence>
<dbReference type="Proteomes" id="UP000266376">
    <property type="component" value="Unassembled WGS sequence"/>
</dbReference>
<protein>
    <submittedName>
        <fullName evidence="2">Uncharacterized protein</fullName>
    </submittedName>
</protein>
<evidence type="ECO:0000256" key="1">
    <source>
        <dbReference type="SAM" id="Phobius"/>
    </source>
</evidence>
<evidence type="ECO:0000313" key="2">
    <source>
        <dbReference type="EMBL" id="RGW47729.1"/>
    </source>
</evidence>
<gene>
    <name evidence="2" type="ORF">DWV67_15380</name>
</gene>
<feature type="transmembrane region" description="Helical" evidence="1">
    <location>
        <begin position="7"/>
        <end position="27"/>
    </location>
</feature>
<keyword evidence="1" id="KW-0472">Membrane</keyword>
<reference evidence="2 3" key="1">
    <citation type="submission" date="2018-08" db="EMBL/GenBank/DDBJ databases">
        <title>A genome reference for cultivated species of the human gut microbiota.</title>
        <authorList>
            <person name="Zou Y."/>
            <person name="Xue W."/>
            <person name="Luo G."/>
        </authorList>
    </citation>
    <scope>NUCLEOTIDE SEQUENCE [LARGE SCALE GENOMIC DNA]</scope>
    <source>
        <strain evidence="2 3">AF12-11</strain>
    </source>
</reference>
<keyword evidence="1" id="KW-0812">Transmembrane</keyword>
<keyword evidence="1" id="KW-1133">Transmembrane helix</keyword>